<gene>
    <name evidence="2" type="ORF">PoB_004073600</name>
</gene>
<dbReference type="Proteomes" id="UP000735302">
    <property type="component" value="Unassembled WGS sequence"/>
</dbReference>
<organism evidence="2 3">
    <name type="scientific">Plakobranchus ocellatus</name>
    <dbReference type="NCBI Taxonomy" id="259542"/>
    <lineage>
        <taxon>Eukaryota</taxon>
        <taxon>Metazoa</taxon>
        <taxon>Spiralia</taxon>
        <taxon>Lophotrochozoa</taxon>
        <taxon>Mollusca</taxon>
        <taxon>Gastropoda</taxon>
        <taxon>Heterobranchia</taxon>
        <taxon>Euthyneura</taxon>
        <taxon>Panpulmonata</taxon>
        <taxon>Sacoglossa</taxon>
        <taxon>Placobranchoidea</taxon>
        <taxon>Plakobranchidae</taxon>
        <taxon>Plakobranchus</taxon>
    </lineage>
</organism>
<dbReference type="EMBL" id="BLXT01004533">
    <property type="protein sequence ID" value="GFO14231.1"/>
    <property type="molecule type" value="Genomic_DNA"/>
</dbReference>
<dbReference type="PANTHER" id="PTHR21505">
    <property type="entry name" value="MADF DOMAIN-CONTAINING PROTEIN-RELATED"/>
    <property type="match status" value="1"/>
</dbReference>
<evidence type="ECO:0000313" key="2">
    <source>
        <dbReference type="EMBL" id="GFO14231.1"/>
    </source>
</evidence>
<evidence type="ECO:0000313" key="3">
    <source>
        <dbReference type="Proteomes" id="UP000735302"/>
    </source>
</evidence>
<accession>A0AAV4ASZ5</accession>
<dbReference type="PANTHER" id="PTHR21505:SF8">
    <property type="entry name" value="DPT-YFP REPRESSOR BY OVEREXPRESSION, ISOFORM D-RELATED"/>
    <property type="match status" value="1"/>
</dbReference>
<evidence type="ECO:0000259" key="1">
    <source>
        <dbReference type="Pfam" id="PF10545"/>
    </source>
</evidence>
<protein>
    <submittedName>
        <fullName evidence="2">Cadherin-5</fullName>
    </submittedName>
</protein>
<reference evidence="2 3" key="1">
    <citation type="journal article" date="2021" name="Elife">
        <title>Chloroplast acquisition without the gene transfer in kleptoplastic sea slugs, Plakobranchus ocellatus.</title>
        <authorList>
            <person name="Maeda T."/>
            <person name="Takahashi S."/>
            <person name="Yoshida T."/>
            <person name="Shimamura S."/>
            <person name="Takaki Y."/>
            <person name="Nagai Y."/>
            <person name="Toyoda A."/>
            <person name="Suzuki Y."/>
            <person name="Arimoto A."/>
            <person name="Ishii H."/>
            <person name="Satoh N."/>
            <person name="Nishiyama T."/>
            <person name="Hasebe M."/>
            <person name="Maruyama T."/>
            <person name="Minagawa J."/>
            <person name="Obokata J."/>
            <person name="Shigenobu S."/>
        </authorList>
    </citation>
    <scope>NUCLEOTIDE SEQUENCE [LARGE SCALE GENOMIC DNA]</scope>
</reference>
<proteinExistence type="predicted"/>
<name>A0AAV4ASZ5_9GAST</name>
<dbReference type="InterPro" id="IPR006578">
    <property type="entry name" value="MADF-dom"/>
</dbReference>
<dbReference type="Pfam" id="PF10545">
    <property type="entry name" value="MADF_DNA_bdg"/>
    <property type="match status" value="1"/>
</dbReference>
<feature type="domain" description="MADF" evidence="1">
    <location>
        <begin position="2"/>
        <end position="64"/>
    </location>
</feature>
<keyword evidence="3" id="KW-1185">Reference proteome</keyword>
<sequence>MKTKAYDELVEFVKEIDPNADRNTVVKKINNLRSAFRKEVKKADVKGGVGKEPKLFYYDHLLFLLDQERSPKVERNDVFDQADESMDSNTENGFCDPFEDVCKNNVSDCESEINLGIDAAQDKLFSPSKPIQRHAHQRPPRDLTEIRKRPASEAYSNTIPESDQYDVFGKYVAHKLRRMTDQQSSHAEKFISQILYEGQTGNLSSMSNFSTS</sequence>
<dbReference type="AlphaFoldDB" id="A0AAV4ASZ5"/>
<comment type="caution">
    <text evidence="2">The sequence shown here is derived from an EMBL/GenBank/DDBJ whole genome shotgun (WGS) entry which is preliminary data.</text>
</comment>